<gene>
    <name evidence="7" type="ORF">H4O18_02790</name>
</gene>
<keyword evidence="3 5" id="KW-1133">Transmembrane helix</keyword>
<reference evidence="7 8" key="1">
    <citation type="submission" date="2020-08" db="EMBL/GenBank/DDBJ databases">
        <title>Arenibacter gaetbuli sp. nov., isolated from a sand dune.</title>
        <authorList>
            <person name="Park S."/>
            <person name="Yoon J.-H."/>
        </authorList>
    </citation>
    <scope>NUCLEOTIDE SEQUENCE [LARGE SCALE GENOMIC DNA]</scope>
    <source>
        <strain evidence="7 8">BSSL-BM3</strain>
    </source>
</reference>
<protein>
    <submittedName>
        <fullName evidence="7">O-antigen ligase family protein</fullName>
    </submittedName>
</protein>
<comment type="subcellular location">
    <subcellularLocation>
        <location evidence="1">Membrane</location>
        <topology evidence="1">Multi-pass membrane protein</topology>
    </subcellularLocation>
</comment>
<sequence length="401" mass="46799">MKNLKSQYILPFLVGLLPLVAIFINERFVPFIIIGIVLSTILEKNIKNNFLENKRFLLPYLIYVLTFVLFTIVSSDIKISSKVLERQTSMILIPLILFSCNWNKERLVYILRIYICCLTIIFFLSLGKLFWFIYNFNDWIQTMNLNSNSYTYVQFKFPHLIGAHPTYWSYLLIVANLFLLSNNYLKIFSKKGIIILMLIIFNFNLLILSARTPLLINVLIHVWALVLYFRKNTISSRKLISIISLALVGAILSFNIPLLRAKIHFIIDDERFFLWPLAYEKIQENYFILGEGLGLGNQIFKNYILIHGDPRTIYHGFDLHNQYLTQWLDMGILGLTSLVYLILYPCTKISKLISPKSFMHLGFTMLFIISLNTESSLYRLNGVIIYSVFSSILLLLSKFKN</sequence>
<accession>A0ABR7QIB4</accession>
<feature type="transmembrane region" description="Helical" evidence="5">
    <location>
        <begin position="242"/>
        <end position="267"/>
    </location>
</feature>
<organism evidence="7 8">
    <name type="scientific">Arenibacter arenosicollis</name>
    <dbReference type="NCBI Taxonomy" id="2762274"/>
    <lineage>
        <taxon>Bacteria</taxon>
        <taxon>Pseudomonadati</taxon>
        <taxon>Bacteroidota</taxon>
        <taxon>Flavobacteriia</taxon>
        <taxon>Flavobacteriales</taxon>
        <taxon>Flavobacteriaceae</taxon>
        <taxon>Arenibacter</taxon>
    </lineage>
</organism>
<feature type="transmembrane region" description="Helical" evidence="5">
    <location>
        <begin position="214"/>
        <end position="230"/>
    </location>
</feature>
<feature type="transmembrane region" description="Helical" evidence="5">
    <location>
        <begin position="377"/>
        <end position="396"/>
    </location>
</feature>
<keyword evidence="7" id="KW-0436">Ligase</keyword>
<dbReference type="RefSeq" id="WP_187581566.1">
    <property type="nucleotide sequence ID" value="NZ_JACLHY010000001.1"/>
</dbReference>
<feature type="transmembrane region" description="Helical" evidence="5">
    <location>
        <begin position="192"/>
        <end position="208"/>
    </location>
</feature>
<feature type="domain" description="O-antigen ligase-related" evidence="6">
    <location>
        <begin position="197"/>
        <end position="338"/>
    </location>
</feature>
<evidence type="ECO:0000256" key="4">
    <source>
        <dbReference type="ARBA" id="ARBA00023136"/>
    </source>
</evidence>
<evidence type="ECO:0000256" key="3">
    <source>
        <dbReference type="ARBA" id="ARBA00022989"/>
    </source>
</evidence>
<evidence type="ECO:0000313" key="7">
    <source>
        <dbReference type="EMBL" id="MBC8766910.1"/>
    </source>
</evidence>
<keyword evidence="2 5" id="KW-0812">Transmembrane</keyword>
<feature type="transmembrane region" description="Helical" evidence="5">
    <location>
        <begin position="113"/>
        <end position="134"/>
    </location>
</feature>
<feature type="transmembrane region" description="Helical" evidence="5">
    <location>
        <begin position="167"/>
        <end position="185"/>
    </location>
</feature>
<feature type="transmembrane region" description="Helical" evidence="5">
    <location>
        <begin position="57"/>
        <end position="77"/>
    </location>
</feature>
<keyword evidence="4 5" id="KW-0472">Membrane</keyword>
<evidence type="ECO:0000313" key="8">
    <source>
        <dbReference type="Proteomes" id="UP000618952"/>
    </source>
</evidence>
<feature type="transmembrane region" description="Helical" evidence="5">
    <location>
        <begin position="12"/>
        <end position="37"/>
    </location>
</feature>
<feature type="transmembrane region" description="Helical" evidence="5">
    <location>
        <begin position="353"/>
        <end position="371"/>
    </location>
</feature>
<feature type="transmembrane region" description="Helical" evidence="5">
    <location>
        <begin position="327"/>
        <end position="346"/>
    </location>
</feature>
<evidence type="ECO:0000256" key="2">
    <source>
        <dbReference type="ARBA" id="ARBA00022692"/>
    </source>
</evidence>
<evidence type="ECO:0000259" key="6">
    <source>
        <dbReference type="Pfam" id="PF04932"/>
    </source>
</evidence>
<proteinExistence type="predicted"/>
<dbReference type="EMBL" id="JACLHY010000001">
    <property type="protein sequence ID" value="MBC8766910.1"/>
    <property type="molecule type" value="Genomic_DNA"/>
</dbReference>
<dbReference type="GO" id="GO:0016874">
    <property type="term" value="F:ligase activity"/>
    <property type="evidence" value="ECO:0007669"/>
    <property type="project" value="UniProtKB-KW"/>
</dbReference>
<keyword evidence="8" id="KW-1185">Reference proteome</keyword>
<evidence type="ECO:0000256" key="5">
    <source>
        <dbReference type="SAM" id="Phobius"/>
    </source>
</evidence>
<dbReference type="Proteomes" id="UP000618952">
    <property type="component" value="Unassembled WGS sequence"/>
</dbReference>
<dbReference type="Pfam" id="PF04932">
    <property type="entry name" value="Wzy_C"/>
    <property type="match status" value="1"/>
</dbReference>
<name>A0ABR7QIB4_9FLAO</name>
<evidence type="ECO:0000256" key="1">
    <source>
        <dbReference type="ARBA" id="ARBA00004141"/>
    </source>
</evidence>
<comment type="caution">
    <text evidence="7">The sequence shown here is derived from an EMBL/GenBank/DDBJ whole genome shotgun (WGS) entry which is preliminary data.</text>
</comment>
<dbReference type="InterPro" id="IPR007016">
    <property type="entry name" value="O-antigen_ligase-rel_domated"/>
</dbReference>